<dbReference type="InterPro" id="IPR037919">
    <property type="entry name" value="OGT"/>
</dbReference>
<organism evidence="3 4">
    <name type="scientific">Candidatus Fervidibacter sacchari</name>
    <dbReference type="NCBI Taxonomy" id="1448929"/>
    <lineage>
        <taxon>Bacteria</taxon>
        <taxon>Candidatus Fervidibacterota</taxon>
        <taxon>Candidatus Fervidibacter</taxon>
    </lineage>
</organism>
<evidence type="ECO:0000313" key="3">
    <source>
        <dbReference type="EMBL" id="MCS3919755.1"/>
    </source>
</evidence>
<dbReference type="SMART" id="SM00028">
    <property type="entry name" value="TPR"/>
    <property type="match status" value="7"/>
</dbReference>
<dbReference type="SMART" id="SM00671">
    <property type="entry name" value="SEL1"/>
    <property type="match status" value="4"/>
</dbReference>
<feature type="repeat" description="TPR" evidence="1">
    <location>
        <begin position="290"/>
        <end position="323"/>
    </location>
</feature>
<dbReference type="InterPro" id="IPR056834">
    <property type="entry name" value="ARM_TT21_C"/>
</dbReference>
<dbReference type="InterPro" id="IPR006597">
    <property type="entry name" value="Sel1-like"/>
</dbReference>
<dbReference type="PROSITE" id="PS50293">
    <property type="entry name" value="TPR_REGION"/>
    <property type="match status" value="4"/>
</dbReference>
<dbReference type="Proteomes" id="UP001204798">
    <property type="component" value="Unassembled WGS sequence"/>
</dbReference>
<feature type="repeat" description="TPR" evidence="1">
    <location>
        <begin position="324"/>
        <end position="357"/>
    </location>
</feature>
<dbReference type="InterPro" id="IPR019734">
    <property type="entry name" value="TPR_rpt"/>
</dbReference>
<evidence type="ECO:0000259" key="2">
    <source>
        <dbReference type="Pfam" id="PF25063"/>
    </source>
</evidence>
<keyword evidence="1" id="KW-0802">TPR repeat</keyword>
<dbReference type="Pfam" id="PF00515">
    <property type="entry name" value="TPR_1"/>
    <property type="match status" value="1"/>
</dbReference>
<evidence type="ECO:0000256" key="1">
    <source>
        <dbReference type="PROSITE-ProRule" id="PRU00339"/>
    </source>
</evidence>
<evidence type="ECO:0000313" key="4">
    <source>
        <dbReference type="Proteomes" id="UP001204798"/>
    </source>
</evidence>
<protein>
    <submittedName>
        <fullName evidence="3">Tetratricopeptide (TPR) repeat protein</fullName>
    </submittedName>
</protein>
<comment type="caution">
    <text evidence="3">The sequence shown here is derived from an EMBL/GenBank/DDBJ whole genome shotgun (WGS) entry which is preliminary data.</text>
</comment>
<dbReference type="Pfam" id="PF13432">
    <property type="entry name" value="TPR_16"/>
    <property type="match status" value="1"/>
</dbReference>
<feature type="repeat" description="TPR" evidence="1">
    <location>
        <begin position="395"/>
        <end position="428"/>
    </location>
</feature>
<dbReference type="EMBL" id="JANUCP010000004">
    <property type="protein sequence ID" value="MCS3919755.1"/>
    <property type="molecule type" value="Genomic_DNA"/>
</dbReference>
<dbReference type="Pfam" id="PF25063">
    <property type="entry name" value="ARM_TT21_C"/>
    <property type="match status" value="1"/>
</dbReference>
<dbReference type="PANTHER" id="PTHR44366">
    <property type="entry name" value="UDP-N-ACETYLGLUCOSAMINE--PEPTIDE N-ACETYLGLUCOSAMINYLTRANSFERASE 110 KDA SUBUNIT"/>
    <property type="match status" value="1"/>
</dbReference>
<dbReference type="InterPro" id="IPR011990">
    <property type="entry name" value="TPR-like_helical_dom_sf"/>
</dbReference>
<name>A0ABT2EPH4_9BACT</name>
<feature type="domain" description="Tetratricopeptide repeat protein 21A/21B C-terminal ARM" evidence="2">
    <location>
        <begin position="201"/>
        <end position="291"/>
    </location>
</feature>
<gene>
    <name evidence="3" type="ORF">M2350_002172</name>
</gene>
<keyword evidence="4" id="KW-1185">Reference proteome</keyword>
<feature type="repeat" description="TPR" evidence="1">
    <location>
        <begin position="361"/>
        <end position="394"/>
    </location>
</feature>
<reference evidence="3 4" key="1">
    <citation type="submission" date="2022-08" db="EMBL/GenBank/DDBJ databases">
        <title>Bacterial and archaeal communities from various locations to study Microbial Dark Matter (Phase II).</title>
        <authorList>
            <person name="Stepanauskas R."/>
        </authorList>
    </citation>
    <scope>NUCLEOTIDE SEQUENCE [LARGE SCALE GENOMIC DNA]</scope>
    <source>
        <strain evidence="3 4">PD1</strain>
    </source>
</reference>
<accession>A0ABT2EPH4</accession>
<dbReference type="SUPFAM" id="SSF48452">
    <property type="entry name" value="TPR-like"/>
    <property type="match status" value="2"/>
</dbReference>
<dbReference type="PROSITE" id="PS50005">
    <property type="entry name" value="TPR"/>
    <property type="match status" value="6"/>
</dbReference>
<feature type="repeat" description="TPR" evidence="1">
    <location>
        <begin position="256"/>
        <end position="289"/>
    </location>
</feature>
<dbReference type="RefSeq" id="WP_259096567.1">
    <property type="nucleotide sequence ID" value="NZ_CP130454.1"/>
</dbReference>
<proteinExistence type="predicted"/>
<dbReference type="PANTHER" id="PTHR44366:SF1">
    <property type="entry name" value="UDP-N-ACETYLGLUCOSAMINE--PEPTIDE N-ACETYLGLUCOSAMINYLTRANSFERASE 110 KDA SUBUNIT"/>
    <property type="match status" value="1"/>
</dbReference>
<feature type="repeat" description="TPR" evidence="1">
    <location>
        <begin position="221"/>
        <end position="254"/>
    </location>
</feature>
<sequence length="443" mass="49908">MRLLKGALKSTLALVILGSLQPLTCTQHSEPIPYLRVAILPFEGKSAGSERAWLSKTISGSLAAQFHLAPSLLPVHRTYVYRVATQLANLPAERKALAIASRFKCDFVVYGFFVVEGDKLTITAHLLRPPKDVASETVTDSEKELLSLIDDLTERLLVRMGVELTPLLKGIVRSDPTQSADAFIAFSQAAEIWDEEENPEGDVNEAIRLLQKAISIDPKFYKAWVNLGLAFERKGKLREAQNCYEQAIRCQPSWFPLAHYNLAGIYLKQGDLAKALSECENAIKADPKFARAYLRKGVILARQKRFHEAIVEFQKALRFEPELAMAYNNLGLAYQSIGNFVEARLAFQKAIELDTDDWATAYAHNNLGNLLREQGDYDGAMRQYLLALRRKPDYALAWVNLGDMHAKRGNFAEAVRCYEEALKLDPNLPKVRERLRDAMKRLK</sequence>
<dbReference type="Gene3D" id="1.25.40.10">
    <property type="entry name" value="Tetratricopeptide repeat domain"/>
    <property type="match status" value="3"/>
</dbReference>